<dbReference type="AlphaFoldDB" id="A0A7S2U3I7"/>
<sequence length="363" mass="42060">MGCYHSDLEGDSIIFSAFQRFKLEASCLAKVGTRGKERNWVLQSMELDFLTIPSEENAIRRAFDAVDTIEPFGILERKELFRWFELEQNLQENIKQTPKTLSRRRKLVGEICDPSTDDVTFEKFREFFKTWTEDERRKYTTDIVHLCGKEPNASSYRGDRFELNMEYDVQIPEQPHIQQRHKLTYNGFVSRTVARTSLLCVERIKWVTTRKNTGILRPMQKRVHTLTCTILNTTWRIRNLISERCRLPDILAELVMQYVDTFCVYGQGNLTKTDDYVKRTADLFTDNSLFEVSIRIGTKGRKLLVTLPTPWKLSKVLDGLSRKKPDPVSARGGKKNIIRVPLVHDDIGSTVARTELHAPLPAV</sequence>
<dbReference type="EMBL" id="HBHP01036066">
    <property type="protein sequence ID" value="CAD9778189.1"/>
    <property type="molecule type" value="Transcribed_RNA"/>
</dbReference>
<gene>
    <name evidence="1" type="ORF">LSP00402_LOCUS22205</name>
</gene>
<accession>A0A7S2U3I7</accession>
<proteinExistence type="predicted"/>
<name>A0A7S2U3I7_9EUKA</name>
<organism evidence="1">
    <name type="scientific">Lotharella oceanica</name>
    <dbReference type="NCBI Taxonomy" id="641309"/>
    <lineage>
        <taxon>Eukaryota</taxon>
        <taxon>Sar</taxon>
        <taxon>Rhizaria</taxon>
        <taxon>Cercozoa</taxon>
        <taxon>Chlorarachniophyceae</taxon>
        <taxon>Lotharella</taxon>
    </lineage>
</organism>
<reference evidence="1" key="1">
    <citation type="submission" date="2021-01" db="EMBL/GenBank/DDBJ databases">
        <authorList>
            <person name="Corre E."/>
            <person name="Pelletier E."/>
            <person name="Niang G."/>
            <person name="Scheremetjew M."/>
            <person name="Finn R."/>
            <person name="Kale V."/>
            <person name="Holt S."/>
            <person name="Cochrane G."/>
            <person name="Meng A."/>
            <person name="Brown T."/>
            <person name="Cohen L."/>
        </authorList>
    </citation>
    <scope>NUCLEOTIDE SEQUENCE</scope>
    <source>
        <strain evidence="1">CCMP622</strain>
    </source>
</reference>
<protein>
    <submittedName>
        <fullName evidence="1">Uncharacterized protein</fullName>
    </submittedName>
</protein>
<evidence type="ECO:0000313" key="1">
    <source>
        <dbReference type="EMBL" id="CAD9778189.1"/>
    </source>
</evidence>